<evidence type="ECO:0000313" key="10">
    <source>
        <dbReference type="EMBL" id="CAF1520385.1"/>
    </source>
</evidence>
<keyword evidence="5 9" id="KW-1133">Transmembrane helix</keyword>
<keyword evidence="9" id="KW-0735">Signal-anchor</keyword>
<evidence type="ECO:0000256" key="7">
    <source>
        <dbReference type="ARBA" id="ARBA00023136"/>
    </source>
</evidence>
<evidence type="ECO:0000256" key="4">
    <source>
        <dbReference type="ARBA" id="ARBA00022692"/>
    </source>
</evidence>
<comment type="caution">
    <text evidence="10">The sequence shown here is derived from an EMBL/GenBank/DDBJ whole genome shotgun (WGS) entry which is preliminary data.</text>
</comment>
<comment type="similarity">
    <text evidence="2 9">Belongs to the sulfotransferase 2 family.</text>
</comment>
<keyword evidence="8 9" id="KW-0325">Glycoprotein</keyword>
<evidence type="ECO:0000256" key="2">
    <source>
        <dbReference type="ARBA" id="ARBA00006339"/>
    </source>
</evidence>
<dbReference type="GO" id="GO:0008146">
    <property type="term" value="F:sulfotransferase activity"/>
    <property type="evidence" value="ECO:0007669"/>
    <property type="project" value="InterPro"/>
</dbReference>
<evidence type="ECO:0000256" key="6">
    <source>
        <dbReference type="ARBA" id="ARBA00023034"/>
    </source>
</evidence>
<evidence type="ECO:0000313" key="11">
    <source>
        <dbReference type="Proteomes" id="UP000663852"/>
    </source>
</evidence>
<dbReference type="EC" id="2.8.2.-" evidence="9"/>
<dbReference type="Proteomes" id="UP000663852">
    <property type="component" value="Unassembled WGS sequence"/>
</dbReference>
<gene>
    <name evidence="10" type="ORF">EDS130_LOCUS43837</name>
</gene>
<name>A0A815UQI0_ADIRI</name>
<dbReference type="PANTHER" id="PTHR12137">
    <property type="entry name" value="CARBOHYDRATE SULFOTRANSFERASE"/>
    <property type="match status" value="1"/>
</dbReference>
<reference evidence="10" key="1">
    <citation type="submission" date="2021-02" db="EMBL/GenBank/DDBJ databases">
        <authorList>
            <person name="Nowell W R."/>
        </authorList>
    </citation>
    <scope>NUCLEOTIDE SEQUENCE</scope>
</reference>
<evidence type="ECO:0000256" key="1">
    <source>
        <dbReference type="ARBA" id="ARBA00004323"/>
    </source>
</evidence>
<keyword evidence="3 9" id="KW-0808">Transferase</keyword>
<dbReference type="PANTHER" id="PTHR12137:SF54">
    <property type="entry name" value="CARBOHYDRATE SULFOTRANSFERASE"/>
    <property type="match status" value="1"/>
</dbReference>
<dbReference type="EMBL" id="CAJNOJ010000766">
    <property type="protein sequence ID" value="CAF1520385.1"/>
    <property type="molecule type" value="Genomic_DNA"/>
</dbReference>
<keyword evidence="6 9" id="KW-0333">Golgi apparatus</keyword>
<dbReference type="AlphaFoldDB" id="A0A815UQI0"/>
<dbReference type="InterPro" id="IPR018011">
    <property type="entry name" value="Carb_sulfotrans_8-10"/>
</dbReference>
<accession>A0A815UQI0</accession>
<keyword evidence="4 9" id="KW-0812">Transmembrane</keyword>
<proteinExistence type="inferred from homology"/>
<evidence type="ECO:0000256" key="5">
    <source>
        <dbReference type="ARBA" id="ARBA00022989"/>
    </source>
</evidence>
<dbReference type="OrthoDB" id="2019940at2759"/>
<dbReference type="Pfam" id="PF03567">
    <property type="entry name" value="Sulfotransfer_2"/>
    <property type="match status" value="1"/>
</dbReference>
<evidence type="ECO:0000256" key="3">
    <source>
        <dbReference type="ARBA" id="ARBA00022679"/>
    </source>
</evidence>
<feature type="transmembrane region" description="Helical" evidence="9">
    <location>
        <begin position="47"/>
        <end position="64"/>
    </location>
</feature>
<evidence type="ECO:0000256" key="9">
    <source>
        <dbReference type="RuleBase" id="RU364020"/>
    </source>
</evidence>
<evidence type="ECO:0000256" key="8">
    <source>
        <dbReference type="ARBA" id="ARBA00023180"/>
    </source>
</evidence>
<dbReference type="InterPro" id="IPR005331">
    <property type="entry name" value="Sulfotransferase"/>
</dbReference>
<organism evidence="10 11">
    <name type="scientific">Adineta ricciae</name>
    <name type="common">Rotifer</name>
    <dbReference type="NCBI Taxonomy" id="249248"/>
    <lineage>
        <taxon>Eukaryota</taxon>
        <taxon>Metazoa</taxon>
        <taxon>Spiralia</taxon>
        <taxon>Gnathifera</taxon>
        <taxon>Rotifera</taxon>
        <taxon>Eurotatoria</taxon>
        <taxon>Bdelloidea</taxon>
        <taxon>Adinetida</taxon>
        <taxon>Adinetidae</taxon>
        <taxon>Adineta</taxon>
    </lineage>
</organism>
<sequence>MNHYKYVRTVKEQQAERERQRPIRYKLPKMLVEFVNSYGSIEKCRRYYLFGVIFLSFFIVIQFHQTCSIRKFHSYSIPIIHIEINLPDHQSEIRSKSLDNQCNQNNSMKSDLTKSSSIHLTRVYPWLHAALFPIQSQSLMYCAIPKVASKTLVSLMIYVYVRDTIQNLTRNGTKPYIDQTQTQQYINIPRLIKELNKNGITVDEKSQESNSLLSLIETYLHILRFETVNDSLPSIFLNPWRFSIKDVFPQVHFTSLKNLSDIFSPSFTRVLFVRHPFERLASAYKERIATLDKDRIESEPYYDNVRKTICRRFSKRNRIQHLPRPIIDQCLQTIPSFENFVQYILINTETSFGIARMDRHWQPYSTVCQVCKFQYNFIGKYETFDDDFHLLLKRLNVSDWNIKRRRRTSGHKTGDYQQLYSALLDHLICQLKRLYKEDFQLFNYRIEDYVNRTQLIC</sequence>
<keyword evidence="9" id="KW-0119">Carbohydrate metabolism</keyword>
<dbReference type="GO" id="GO:0000139">
    <property type="term" value="C:Golgi membrane"/>
    <property type="evidence" value="ECO:0007669"/>
    <property type="project" value="UniProtKB-SubCell"/>
</dbReference>
<protein>
    <recommendedName>
        <fullName evidence="9">Carbohydrate sulfotransferase</fullName>
        <ecNumber evidence="9">2.8.2.-</ecNumber>
    </recommendedName>
</protein>
<comment type="subcellular location">
    <subcellularLocation>
        <location evidence="1 9">Golgi apparatus membrane</location>
        <topology evidence="1 9">Single-pass type II membrane protein</topology>
    </subcellularLocation>
</comment>
<keyword evidence="7 9" id="KW-0472">Membrane</keyword>
<dbReference type="GO" id="GO:0016051">
    <property type="term" value="P:carbohydrate biosynthetic process"/>
    <property type="evidence" value="ECO:0007669"/>
    <property type="project" value="InterPro"/>
</dbReference>